<keyword evidence="2" id="KW-0812">Transmembrane</keyword>
<reference evidence="3 4" key="2">
    <citation type="submission" date="2011-10" db="EMBL/GenBank/DDBJ databases">
        <title>The Genome Sequence of Simonsiella muelleri ATCC 29453.</title>
        <authorList>
            <consortium name="The Broad Institute Genome Sequencing Platform"/>
            <consortium name="The Broad Institute Genome Sequencing Center for Infectious Disease"/>
            <person name="Earl A."/>
            <person name="Ward D."/>
            <person name="Feldgarden M."/>
            <person name="Gevers D."/>
            <person name="Izard J."/>
            <person name="Baranova O.V."/>
            <person name="Blanton J.M."/>
            <person name="Tanner A.C."/>
            <person name="Dewhirst F."/>
            <person name="Young S.K."/>
            <person name="Zeng Q."/>
            <person name="Gargeya S."/>
            <person name="Fitzgerald M."/>
            <person name="Haas B."/>
            <person name="Abouelleil A."/>
            <person name="Alvarado L."/>
            <person name="Arachchi H.M."/>
            <person name="Berlin A."/>
            <person name="Brown A."/>
            <person name="Chapman S.B."/>
            <person name="Chen Z."/>
            <person name="Dunbar C."/>
            <person name="Freedman E."/>
            <person name="Gearin G."/>
            <person name="Goldberg J."/>
            <person name="Griggs A."/>
            <person name="Gujja S."/>
            <person name="Heiman D."/>
            <person name="Howarth C."/>
            <person name="Larson L."/>
            <person name="Lui A."/>
            <person name="MacDonald P.J.P."/>
            <person name="Montmayeur A."/>
            <person name="Murphy C."/>
            <person name="Neiman D."/>
            <person name="Pearson M."/>
            <person name="Priest M."/>
            <person name="Roberts A."/>
            <person name="Saif S."/>
            <person name="Shea T."/>
            <person name="Shenoy N."/>
            <person name="Sisk P."/>
            <person name="Stolte C."/>
            <person name="Sykes S."/>
            <person name="Wortman J."/>
            <person name="Nusbaum C."/>
            <person name="Birren B."/>
        </authorList>
    </citation>
    <scope>NUCLEOTIDE SEQUENCE [LARGE SCALE GENOMIC DNA]</scope>
    <source>
        <strain evidence="3 4">ATCC 29453</strain>
    </source>
</reference>
<evidence type="ECO:0000256" key="2">
    <source>
        <dbReference type="SAM" id="Phobius"/>
    </source>
</evidence>
<keyword evidence="2" id="KW-0472">Membrane</keyword>
<protein>
    <submittedName>
        <fullName evidence="3">Uncharacterized protein</fullName>
    </submittedName>
</protein>
<dbReference type="HOGENOM" id="CLU_1813754_0_0_4"/>
<dbReference type="EMBL" id="ADCY02000001">
    <property type="protein sequence ID" value="EFG31663.1"/>
    <property type="molecule type" value="Genomic_DNA"/>
</dbReference>
<feature type="region of interest" description="Disordered" evidence="1">
    <location>
        <begin position="1"/>
        <end position="24"/>
    </location>
</feature>
<dbReference type="eggNOG" id="ENOG50320R2">
    <property type="taxonomic scope" value="Bacteria"/>
</dbReference>
<evidence type="ECO:0000313" key="4">
    <source>
        <dbReference type="Proteomes" id="UP000017813"/>
    </source>
</evidence>
<organism evidence="3 4">
    <name type="scientific">Simonsiella muelleri ATCC 29453</name>
    <dbReference type="NCBI Taxonomy" id="641147"/>
    <lineage>
        <taxon>Bacteria</taxon>
        <taxon>Pseudomonadati</taxon>
        <taxon>Pseudomonadota</taxon>
        <taxon>Betaproteobacteria</taxon>
        <taxon>Neisseriales</taxon>
        <taxon>Neisseriaceae</taxon>
        <taxon>Simonsiella</taxon>
    </lineage>
</organism>
<dbReference type="Proteomes" id="UP000017813">
    <property type="component" value="Unassembled WGS sequence"/>
</dbReference>
<feature type="transmembrane region" description="Helical" evidence="2">
    <location>
        <begin position="35"/>
        <end position="53"/>
    </location>
</feature>
<accession>V9HDN9</accession>
<dbReference type="AlphaFoldDB" id="V9HDN9"/>
<evidence type="ECO:0000313" key="3">
    <source>
        <dbReference type="EMBL" id="EFG31663.1"/>
    </source>
</evidence>
<sequence>MVDLDKQQPETPENPNSGSLKDYQTTGFKSKKRRVLIIWLRVIALMFAAFFFLSKCAMSKSDAKIAIMESCIKNVPFSPQWQNALKVRNLVDGGEHMAADYCVCMWNDPLQKLGVKQIQSFAKISQEEQLNLLGGKDAFIQRDKMCMDKLVK</sequence>
<comment type="caution">
    <text evidence="3">The sequence shown here is derived from an EMBL/GenBank/DDBJ whole genome shotgun (WGS) entry which is preliminary data.</text>
</comment>
<evidence type="ECO:0000256" key="1">
    <source>
        <dbReference type="SAM" id="MobiDB-lite"/>
    </source>
</evidence>
<reference evidence="3 4" key="1">
    <citation type="submission" date="2010-03" db="EMBL/GenBank/DDBJ databases">
        <authorList>
            <consortium name="The Broad Institute Genome Sequencing Platform"/>
            <person name="Ward D."/>
            <person name="Earl A."/>
            <person name="Feldgarden M."/>
            <person name="Gevers D."/>
            <person name="Young S."/>
            <person name="Zeng Q."/>
            <person name="Koehrsen M."/>
            <person name="Alvarado L."/>
            <person name="Berlin A.M."/>
            <person name="Borenstein D."/>
            <person name="Chapman S.B."/>
            <person name="Chen Z."/>
            <person name="Engels R."/>
            <person name="Freedman E."/>
            <person name="Gellesch M."/>
            <person name="Goldberg J."/>
            <person name="Griggs A."/>
            <person name="Gujja S."/>
            <person name="Heilman E.R."/>
            <person name="Heiman D.I."/>
            <person name="Hepburn T.A."/>
            <person name="Howarth C."/>
            <person name="Jen D."/>
            <person name="Larson L."/>
            <person name="Mehta T."/>
            <person name="Park D."/>
            <person name="Pearson M."/>
            <person name="Richards J."/>
            <person name="Roberts A."/>
            <person name="Saif S."/>
            <person name="Shea T.D."/>
            <person name="Shenoy N."/>
            <person name="Sisk P."/>
            <person name="Stolte C."/>
            <person name="Sykes S.N."/>
            <person name="Walk T."/>
            <person name="White J."/>
            <person name="Yandava C."/>
            <person name="Izard J."/>
            <person name="Baranova O.V."/>
            <person name="Blanton J.M."/>
            <person name="Tanner A.C."/>
            <person name="Dewhirst F."/>
            <person name="Haas B."/>
            <person name="Nusbaum C."/>
            <person name="Birren B."/>
        </authorList>
    </citation>
    <scope>NUCLEOTIDE SEQUENCE [LARGE SCALE GENOMIC DNA]</scope>
    <source>
        <strain evidence="3 4">ATCC 29453</strain>
    </source>
</reference>
<name>V9HDN9_9NEIS</name>
<gene>
    <name evidence="3" type="ORF">HMPREF9021_00058</name>
</gene>
<proteinExistence type="predicted"/>
<keyword evidence="2" id="KW-1133">Transmembrane helix</keyword>
<keyword evidence="4" id="KW-1185">Reference proteome</keyword>
<dbReference type="STRING" id="641147.HMPREF9021_00058"/>
<feature type="compositionally biased region" description="Polar residues" evidence="1">
    <location>
        <begin position="9"/>
        <end position="24"/>
    </location>
</feature>
<dbReference type="RefSeq" id="WP_002640990.1">
    <property type="nucleotide sequence ID" value="NZ_CP019448.1"/>
</dbReference>